<dbReference type="RefSeq" id="WP_058457859.1">
    <property type="nucleotide sequence ID" value="NZ_CAAAIY010000003.1"/>
</dbReference>
<dbReference type="STRING" id="447.Lboz_0148"/>
<organism evidence="5 6">
    <name type="scientific">Legionella bozemanae</name>
    <name type="common">Fluoribacter bozemanae</name>
    <dbReference type="NCBI Taxonomy" id="447"/>
    <lineage>
        <taxon>Bacteria</taxon>
        <taxon>Pseudomonadati</taxon>
        <taxon>Pseudomonadota</taxon>
        <taxon>Gammaproteobacteria</taxon>
        <taxon>Legionellales</taxon>
        <taxon>Legionellaceae</taxon>
        <taxon>Legionella</taxon>
    </lineage>
</organism>
<dbReference type="PATRIC" id="fig|447.4.peg.158"/>
<dbReference type="InterPro" id="IPR036388">
    <property type="entry name" value="WH-like_DNA-bd_sf"/>
</dbReference>
<evidence type="ECO:0000256" key="3">
    <source>
        <dbReference type="ARBA" id="ARBA00023163"/>
    </source>
</evidence>
<reference evidence="5 6" key="1">
    <citation type="submission" date="2015-11" db="EMBL/GenBank/DDBJ databases">
        <title>Genomic analysis of 38 Legionella species identifies large and diverse effector repertoires.</title>
        <authorList>
            <person name="Burstein D."/>
            <person name="Amaro F."/>
            <person name="Zusman T."/>
            <person name="Lifshitz Z."/>
            <person name="Cohen O."/>
            <person name="Gilbert J.A."/>
            <person name="Pupko T."/>
            <person name="Shuman H.A."/>
            <person name="Segal G."/>
        </authorList>
    </citation>
    <scope>NUCLEOTIDE SEQUENCE [LARGE SCALE GENOMIC DNA]</scope>
    <source>
        <strain evidence="5 6">WIGA</strain>
    </source>
</reference>
<evidence type="ECO:0000313" key="6">
    <source>
        <dbReference type="Proteomes" id="UP000054695"/>
    </source>
</evidence>
<keyword evidence="6" id="KW-1185">Reference proteome</keyword>
<gene>
    <name evidence="5" type="ORF">Lboz_0148</name>
</gene>
<keyword evidence="3" id="KW-0804">Transcription</keyword>
<evidence type="ECO:0000256" key="1">
    <source>
        <dbReference type="ARBA" id="ARBA00023015"/>
    </source>
</evidence>
<feature type="domain" description="HTH marR-type" evidence="4">
    <location>
        <begin position="1"/>
        <end position="147"/>
    </location>
</feature>
<dbReference type="PANTHER" id="PTHR42756:SF1">
    <property type="entry name" value="TRANSCRIPTIONAL REPRESSOR OF EMRAB OPERON"/>
    <property type="match status" value="1"/>
</dbReference>
<name>A0A0W0S1M2_LEGBO</name>
<dbReference type="PRINTS" id="PR00598">
    <property type="entry name" value="HTHMARR"/>
</dbReference>
<dbReference type="GO" id="GO:0003677">
    <property type="term" value="F:DNA binding"/>
    <property type="evidence" value="ECO:0007669"/>
    <property type="project" value="UniProtKB-KW"/>
</dbReference>
<dbReference type="PROSITE" id="PS50995">
    <property type="entry name" value="HTH_MARR_2"/>
    <property type="match status" value="1"/>
</dbReference>
<dbReference type="InterPro" id="IPR000835">
    <property type="entry name" value="HTH_MarR-typ"/>
</dbReference>
<dbReference type="EMBL" id="LNXU01000002">
    <property type="protein sequence ID" value="KTC77195.1"/>
    <property type="molecule type" value="Genomic_DNA"/>
</dbReference>
<dbReference type="InterPro" id="IPR023187">
    <property type="entry name" value="Tscrpt_reg_MarR-type_CS"/>
</dbReference>
<dbReference type="Pfam" id="PF12802">
    <property type="entry name" value="MarR_2"/>
    <property type="match status" value="1"/>
</dbReference>
<dbReference type="SMART" id="SM00347">
    <property type="entry name" value="HTH_MARR"/>
    <property type="match status" value="1"/>
</dbReference>
<keyword evidence="2" id="KW-0238">DNA-binding</keyword>
<dbReference type="PROSITE" id="PS01117">
    <property type="entry name" value="HTH_MARR_1"/>
    <property type="match status" value="1"/>
</dbReference>
<dbReference type="InterPro" id="IPR036390">
    <property type="entry name" value="WH_DNA-bd_sf"/>
</dbReference>
<evidence type="ECO:0000256" key="2">
    <source>
        <dbReference type="ARBA" id="ARBA00023125"/>
    </source>
</evidence>
<evidence type="ECO:0000259" key="4">
    <source>
        <dbReference type="PROSITE" id="PS50995"/>
    </source>
</evidence>
<accession>A0A0W0S1M2</accession>
<keyword evidence="1" id="KW-0805">Transcription regulation</keyword>
<evidence type="ECO:0000313" key="5">
    <source>
        <dbReference type="EMBL" id="KTC77195.1"/>
    </source>
</evidence>
<dbReference type="Proteomes" id="UP000054695">
    <property type="component" value="Unassembled WGS sequence"/>
</dbReference>
<proteinExistence type="predicted"/>
<comment type="caution">
    <text evidence="5">The sequence shown here is derived from an EMBL/GenBank/DDBJ whole genome shotgun (WGS) entry which is preliminary data.</text>
</comment>
<dbReference type="GO" id="GO:0003700">
    <property type="term" value="F:DNA-binding transcription factor activity"/>
    <property type="evidence" value="ECO:0007669"/>
    <property type="project" value="InterPro"/>
</dbReference>
<dbReference type="PANTHER" id="PTHR42756">
    <property type="entry name" value="TRANSCRIPTIONAL REGULATOR, MARR"/>
    <property type="match status" value="1"/>
</dbReference>
<sequence>MLKVKKRKEVSQLTDHIGYWLRLISNEVSHAFARKLAQTGVTVAEWVVLRKMYDCNNIISPSTVAHVTGLTRGAVSKLITRLLEKGLVNRKESADDRRYQDIELTSTAVVLVPKLAALADQNDEEFFSKLTCAQQEQFLKLLKKLVYFHQIKTAPIE</sequence>
<dbReference type="OrthoDB" id="9815567at2"/>
<protein>
    <submittedName>
        <fullName evidence="5">Transcriptional regulator, MarR family</fullName>
    </submittedName>
</protein>
<dbReference type="Gene3D" id="1.10.10.10">
    <property type="entry name" value="Winged helix-like DNA-binding domain superfamily/Winged helix DNA-binding domain"/>
    <property type="match status" value="1"/>
</dbReference>
<dbReference type="AlphaFoldDB" id="A0A0W0S1M2"/>
<dbReference type="SUPFAM" id="SSF46785">
    <property type="entry name" value="Winged helix' DNA-binding domain"/>
    <property type="match status" value="1"/>
</dbReference>